<dbReference type="Pfam" id="PF00975">
    <property type="entry name" value="Thioesterase"/>
    <property type="match status" value="1"/>
</dbReference>
<dbReference type="SMART" id="SM00823">
    <property type="entry name" value="PKS_PP"/>
    <property type="match status" value="1"/>
</dbReference>
<dbReference type="RefSeq" id="WP_114464963.1">
    <property type="nucleotide sequence ID" value="NZ_QPJK01000001.1"/>
</dbReference>
<dbReference type="OrthoDB" id="6297021at2"/>
<dbReference type="Gene3D" id="3.30.559.30">
    <property type="entry name" value="Nonribosomal peptide synthetase, condensation domain"/>
    <property type="match status" value="1"/>
</dbReference>
<dbReference type="InterPro" id="IPR020806">
    <property type="entry name" value="PKS_PP-bd"/>
</dbReference>
<dbReference type="InterPro" id="IPR025110">
    <property type="entry name" value="AMP-bd_C"/>
</dbReference>
<evidence type="ECO:0000256" key="3">
    <source>
        <dbReference type="ARBA" id="ARBA00022553"/>
    </source>
</evidence>
<keyword evidence="2" id="KW-0596">Phosphopantetheine</keyword>
<dbReference type="Gene3D" id="3.40.50.1820">
    <property type="entry name" value="alpha/beta hydrolase"/>
    <property type="match status" value="1"/>
</dbReference>
<dbReference type="PROSITE" id="PS00455">
    <property type="entry name" value="AMP_BINDING"/>
    <property type="match status" value="1"/>
</dbReference>
<dbReference type="Proteomes" id="UP000252884">
    <property type="component" value="Unassembled WGS sequence"/>
</dbReference>
<dbReference type="Gene3D" id="3.30.300.30">
    <property type="match status" value="1"/>
</dbReference>
<dbReference type="InterPro" id="IPR020845">
    <property type="entry name" value="AMP-binding_CS"/>
</dbReference>
<gene>
    <name evidence="5" type="ORF">DES41_101114</name>
</gene>
<dbReference type="InterPro" id="IPR029058">
    <property type="entry name" value="AB_hydrolase_fold"/>
</dbReference>
<dbReference type="Pfam" id="PF00501">
    <property type="entry name" value="AMP-binding"/>
    <property type="match status" value="1"/>
</dbReference>
<dbReference type="Gene3D" id="2.30.38.10">
    <property type="entry name" value="Luciferase, Domain 3"/>
    <property type="match status" value="1"/>
</dbReference>
<name>A0A368Y5P1_9BURK</name>
<dbReference type="SUPFAM" id="SSF53474">
    <property type="entry name" value="alpha/beta-Hydrolases"/>
    <property type="match status" value="1"/>
</dbReference>
<protein>
    <submittedName>
        <fullName evidence="5">Enterobactin synthetase component F</fullName>
    </submittedName>
</protein>
<evidence type="ECO:0000313" key="5">
    <source>
        <dbReference type="EMBL" id="RCW75522.1"/>
    </source>
</evidence>
<dbReference type="GO" id="GO:0043041">
    <property type="term" value="P:amino acid activation for nonribosomal peptide biosynthetic process"/>
    <property type="evidence" value="ECO:0007669"/>
    <property type="project" value="TreeGrafter"/>
</dbReference>
<dbReference type="GO" id="GO:0009366">
    <property type="term" value="C:enterobactin synthetase complex"/>
    <property type="evidence" value="ECO:0007669"/>
    <property type="project" value="TreeGrafter"/>
</dbReference>
<dbReference type="InterPro" id="IPR000873">
    <property type="entry name" value="AMP-dep_synth/lig_dom"/>
</dbReference>
<dbReference type="InterPro" id="IPR001242">
    <property type="entry name" value="Condensation_dom"/>
</dbReference>
<dbReference type="FunFam" id="3.30.300.30:FF:000010">
    <property type="entry name" value="Enterobactin synthetase component F"/>
    <property type="match status" value="1"/>
</dbReference>
<dbReference type="Pfam" id="PF00550">
    <property type="entry name" value="PP-binding"/>
    <property type="match status" value="1"/>
</dbReference>
<dbReference type="Pfam" id="PF13193">
    <property type="entry name" value="AMP-binding_C"/>
    <property type="match status" value="1"/>
</dbReference>
<dbReference type="NCBIfam" id="TIGR01733">
    <property type="entry name" value="AA-adenyl-dom"/>
    <property type="match status" value="1"/>
</dbReference>
<dbReference type="CDD" id="cd17646">
    <property type="entry name" value="A_NRPS_AB3403-like"/>
    <property type="match status" value="1"/>
</dbReference>
<accession>A0A368Y5P1</accession>
<dbReference type="InterPro" id="IPR010071">
    <property type="entry name" value="AA_adenyl_dom"/>
</dbReference>
<dbReference type="EMBL" id="QPJK01000001">
    <property type="protein sequence ID" value="RCW75522.1"/>
    <property type="molecule type" value="Genomic_DNA"/>
</dbReference>
<evidence type="ECO:0000259" key="4">
    <source>
        <dbReference type="PROSITE" id="PS50075"/>
    </source>
</evidence>
<dbReference type="FunFam" id="3.40.50.12780:FF:000012">
    <property type="entry name" value="Non-ribosomal peptide synthetase"/>
    <property type="match status" value="1"/>
</dbReference>
<dbReference type="SUPFAM" id="SSF47336">
    <property type="entry name" value="ACP-like"/>
    <property type="match status" value="1"/>
</dbReference>
<dbReference type="FunFam" id="2.30.38.10:FF:000001">
    <property type="entry name" value="Non-ribosomal peptide synthetase PvdI"/>
    <property type="match status" value="1"/>
</dbReference>
<dbReference type="Gene3D" id="3.30.559.10">
    <property type="entry name" value="Chloramphenicol acetyltransferase-like domain"/>
    <property type="match status" value="1"/>
</dbReference>
<dbReference type="Gene3D" id="3.40.50.980">
    <property type="match status" value="2"/>
</dbReference>
<feature type="domain" description="Carrier" evidence="4">
    <location>
        <begin position="962"/>
        <end position="1040"/>
    </location>
</feature>
<dbReference type="GO" id="GO:0005829">
    <property type="term" value="C:cytosol"/>
    <property type="evidence" value="ECO:0007669"/>
    <property type="project" value="TreeGrafter"/>
</dbReference>
<dbReference type="PROSITE" id="PS50075">
    <property type="entry name" value="CARRIER"/>
    <property type="match status" value="1"/>
</dbReference>
<dbReference type="InterPro" id="IPR036736">
    <property type="entry name" value="ACP-like_sf"/>
</dbReference>
<dbReference type="GO" id="GO:0047527">
    <property type="term" value="F:2,3-dihydroxybenzoate-serine ligase activity"/>
    <property type="evidence" value="ECO:0007669"/>
    <property type="project" value="TreeGrafter"/>
</dbReference>
<evidence type="ECO:0000256" key="2">
    <source>
        <dbReference type="ARBA" id="ARBA00022450"/>
    </source>
</evidence>
<sequence>MTAQSAHGAAPWPLTEAQSGLWYAQQLAPANPAFNCGHALWIDGPLDVAAFAAAAEQAAAECGSLALALRDTPDGPRQWIDPARRPVLQTIDLSAHADAADRALAAMGADMQTPLDPTRDALAVQRLYRLSPTRHCWYQRAHHLASDGYGMALWSQRLAELYAEALGQAPARAPLAAFAQLVSEDAAYRASPRRAQDAAFWRDAFTPMPEVAGLGNPAGGRAHAAHTCHRLSAPLDADLRAALLAKAQALDTSWPDLLTAWTGLYCLRMATAEATVLGIPFMGRLGSAASRASATTMNVLPLAVRATPGQPLADFTEQLVRAQTRARRHGRYRSEQLRRDLNLLGGQRRLHAALINVQPFYKPLVLPGLATRLEILGTGPIDDLTIGFRGDGVQQLELEIEANPALYSAASVAGHLARLPHFLRAALTAVSVDDMPLASPAEAQRHLFALNATDHAVPSTTLAALIEAQMAARPGAAALEFEGRALSYAQLEQRSRALALTLRARGVGRDSLVAVALPRSLELLIALVAVLRAGGAYLPLDLAHPPERLARVVALSQPVCALVRAEDAARLPPLLPRLRTADWPQQPDAALDAPPAPGDAAYVIYTSGSTGEPKGVLVEHRAIVNRLEWMRQHYGFTPEERILQKTPATFDVSVWEFFLPLITGCTLVIAPPEAHRDPAALAQIIRTQRIGTCHFVPSMLAAFLAHPAARGLTMQRIFCSGEELPAPLRDRLHATLTSALHNLYGPTEAAVDVSWWPASADDHSRPVPIGLPVWNTRLYVLDARMRPLPPGVAGDLYLGGVQLARGYLGRDDLTAERFLPDPRRAGERIYKTGDLARWRAEDGAVVFLGRSDHQVKLRGLRIELGEVEAALHATGLVTRAEVMLREDSAGEKRLVAYVQLSADGAAASAGQLRERLAARVPDYMLPAATVVLSDWPVTANGKLDRQALPAPRFADGAAAGRAPQTATEEAIAALFAELLRLPAGTAVGAEADFFSLGGDSLSAVQLLLQIEERWHRNPGLGSLFETPTVAALAAAIDGEAVRFDSGLKPLIRLAAGDAAQAPLFVVHPAGGIAWGYRLLARSIAEMAPSRSVWGLQSPALAPEHPLPDGIATLAQDYAVRVATLQPLGPIHLAGWSVGGILAQAMAVALQQMGRQVGLVALLDAYPADCWRDEPEPSPLQALRALLAIAGYDPEGHPELDTRDKVVDFLRAGDTALGNLPAAALEGVVRVVTDTNRLIRQHRHSRMAGTLTHVRAARDHAGKPQLQAARWLDYAERVDMLEVPLMHAQMTGAEATALIAPLLAARMAQWA</sequence>
<evidence type="ECO:0000256" key="1">
    <source>
        <dbReference type="ARBA" id="ARBA00001957"/>
    </source>
</evidence>
<evidence type="ECO:0000313" key="6">
    <source>
        <dbReference type="Proteomes" id="UP000252884"/>
    </source>
</evidence>
<dbReference type="PANTHER" id="PTHR45527:SF1">
    <property type="entry name" value="FATTY ACID SYNTHASE"/>
    <property type="match status" value="1"/>
</dbReference>
<dbReference type="FunFam" id="3.40.50.980:FF:000001">
    <property type="entry name" value="Non-ribosomal peptide synthetase"/>
    <property type="match status" value="1"/>
</dbReference>
<dbReference type="InterPro" id="IPR001031">
    <property type="entry name" value="Thioesterase"/>
</dbReference>
<dbReference type="Pfam" id="PF00668">
    <property type="entry name" value="Condensation"/>
    <property type="match status" value="1"/>
</dbReference>
<dbReference type="InterPro" id="IPR009081">
    <property type="entry name" value="PP-bd_ACP"/>
</dbReference>
<dbReference type="FunFam" id="3.40.50.980:FF:000002">
    <property type="entry name" value="Enterobactin synthetase component F"/>
    <property type="match status" value="1"/>
</dbReference>
<comment type="cofactor">
    <cofactor evidence="1">
        <name>pantetheine 4'-phosphate</name>
        <dbReference type="ChEBI" id="CHEBI:47942"/>
    </cofactor>
</comment>
<keyword evidence="3" id="KW-0597">Phosphoprotein</keyword>
<dbReference type="SUPFAM" id="SSF52777">
    <property type="entry name" value="CoA-dependent acyltransferases"/>
    <property type="match status" value="2"/>
</dbReference>
<dbReference type="SUPFAM" id="SSF56801">
    <property type="entry name" value="Acetyl-CoA synthetase-like"/>
    <property type="match status" value="1"/>
</dbReference>
<dbReference type="GO" id="GO:0031177">
    <property type="term" value="F:phosphopantetheine binding"/>
    <property type="evidence" value="ECO:0007669"/>
    <property type="project" value="InterPro"/>
</dbReference>
<dbReference type="PANTHER" id="PTHR45527">
    <property type="entry name" value="NONRIBOSOMAL PEPTIDE SYNTHETASE"/>
    <property type="match status" value="1"/>
</dbReference>
<dbReference type="InterPro" id="IPR045851">
    <property type="entry name" value="AMP-bd_C_sf"/>
</dbReference>
<dbReference type="InterPro" id="IPR023213">
    <property type="entry name" value="CAT-like_dom_sf"/>
</dbReference>
<keyword evidence="6" id="KW-1185">Reference proteome</keyword>
<proteinExistence type="predicted"/>
<comment type="caution">
    <text evidence="5">The sequence shown here is derived from an EMBL/GenBank/DDBJ whole genome shotgun (WGS) entry which is preliminary data.</text>
</comment>
<dbReference type="GO" id="GO:0009239">
    <property type="term" value="P:enterobactin biosynthetic process"/>
    <property type="evidence" value="ECO:0007669"/>
    <property type="project" value="TreeGrafter"/>
</dbReference>
<organism evidence="5 6">
    <name type="scientific">Pseudorhodoferax soli</name>
    <dbReference type="NCBI Taxonomy" id="545864"/>
    <lineage>
        <taxon>Bacteria</taxon>
        <taxon>Pseudomonadati</taxon>
        <taxon>Pseudomonadota</taxon>
        <taxon>Betaproteobacteria</taxon>
        <taxon>Burkholderiales</taxon>
        <taxon>Comamonadaceae</taxon>
    </lineage>
</organism>
<reference evidence="5 6" key="1">
    <citation type="submission" date="2018-07" db="EMBL/GenBank/DDBJ databases">
        <title>Genomic Encyclopedia of Type Strains, Phase IV (KMG-IV): sequencing the most valuable type-strain genomes for metagenomic binning, comparative biology and taxonomic classification.</title>
        <authorList>
            <person name="Goeker M."/>
        </authorList>
    </citation>
    <scope>NUCLEOTIDE SEQUENCE [LARGE SCALE GENOMIC DNA]</scope>
    <source>
        <strain evidence="5 6">DSM 21634</strain>
    </source>
</reference>